<gene>
    <name evidence="5" type="ORF">C8N25_108171</name>
</gene>
<keyword evidence="6" id="KW-1185">Reference proteome</keyword>
<dbReference type="InterPro" id="IPR004358">
    <property type="entry name" value="Sig_transdc_His_kin-like_C"/>
</dbReference>
<evidence type="ECO:0000313" key="6">
    <source>
        <dbReference type="Proteomes" id="UP000256405"/>
    </source>
</evidence>
<keyword evidence="5" id="KW-0808">Transferase</keyword>
<dbReference type="Gene3D" id="3.30.565.10">
    <property type="entry name" value="Histidine kinase-like ATPase, C-terminal domain"/>
    <property type="match status" value="1"/>
</dbReference>
<keyword evidence="3" id="KW-0597">Phosphoprotein</keyword>
<keyword evidence="5" id="KW-0418">Kinase</keyword>
<protein>
    <recommendedName>
        <fullName evidence="2">histidine kinase</fullName>
        <ecNumber evidence="2">2.7.13.3</ecNumber>
    </recommendedName>
</protein>
<dbReference type="SUPFAM" id="SSF55874">
    <property type="entry name" value="ATPase domain of HSP90 chaperone/DNA topoisomerase II/histidine kinase"/>
    <property type="match status" value="1"/>
</dbReference>
<organism evidence="5 6">
    <name type="scientific">Algoriphagus antarcticus</name>
    <dbReference type="NCBI Taxonomy" id="238540"/>
    <lineage>
        <taxon>Bacteria</taxon>
        <taxon>Pseudomonadati</taxon>
        <taxon>Bacteroidota</taxon>
        <taxon>Cytophagia</taxon>
        <taxon>Cytophagales</taxon>
        <taxon>Cyclobacteriaceae</taxon>
        <taxon>Algoriphagus</taxon>
    </lineage>
</organism>
<dbReference type="PANTHER" id="PTHR43102:SF2">
    <property type="entry name" value="GAF DOMAIN-CONTAINING PROTEIN"/>
    <property type="match status" value="1"/>
</dbReference>
<reference evidence="5 6" key="1">
    <citation type="submission" date="2018-08" db="EMBL/GenBank/DDBJ databases">
        <title>Genomic Encyclopedia of Archaeal and Bacterial Type Strains, Phase II (KMG-II): from individual species to whole genera.</title>
        <authorList>
            <person name="Goeker M."/>
        </authorList>
    </citation>
    <scope>NUCLEOTIDE SEQUENCE [LARGE SCALE GENOMIC DNA]</scope>
    <source>
        <strain evidence="5 6">DSM 15986</strain>
    </source>
</reference>
<evidence type="ECO:0000256" key="3">
    <source>
        <dbReference type="ARBA" id="ARBA00022553"/>
    </source>
</evidence>
<dbReference type="Gene3D" id="1.10.287.130">
    <property type="match status" value="1"/>
</dbReference>
<name>A0A3E0DW67_9BACT</name>
<dbReference type="EMBL" id="QUNF01000008">
    <property type="protein sequence ID" value="REG88735.1"/>
    <property type="molecule type" value="Genomic_DNA"/>
</dbReference>
<dbReference type="PRINTS" id="PR00344">
    <property type="entry name" value="BCTRLSENSOR"/>
</dbReference>
<dbReference type="InterPro" id="IPR029016">
    <property type="entry name" value="GAF-like_dom_sf"/>
</dbReference>
<dbReference type="SMART" id="SM00388">
    <property type="entry name" value="HisKA"/>
    <property type="match status" value="1"/>
</dbReference>
<dbReference type="EC" id="2.7.13.3" evidence="2"/>
<evidence type="ECO:0000259" key="4">
    <source>
        <dbReference type="PROSITE" id="PS50109"/>
    </source>
</evidence>
<dbReference type="InterPro" id="IPR003661">
    <property type="entry name" value="HisK_dim/P_dom"/>
</dbReference>
<evidence type="ECO:0000256" key="2">
    <source>
        <dbReference type="ARBA" id="ARBA00012438"/>
    </source>
</evidence>
<dbReference type="InterPro" id="IPR036097">
    <property type="entry name" value="HisK_dim/P_sf"/>
</dbReference>
<comment type="caution">
    <text evidence="5">The sequence shown here is derived from an EMBL/GenBank/DDBJ whole genome shotgun (WGS) entry which is preliminary data.</text>
</comment>
<evidence type="ECO:0000256" key="1">
    <source>
        <dbReference type="ARBA" id="ARBA00000085"/>
    </source>
</evidence>
<proteinExistence type="predicted"/>
<dbReference type="InterPro" id="IPR003594">
    <property type="entry name" value="HATPase_dom"/>
</dbReference>
<dbReference type="SUPFAM" id="SSF55781">
    <property type="entry name" value="GAF domain-like"/>
    <property type="match status" value="1"/>
</dbReference>
<comment type="catalytic activity">
    <reaction evidence="1">
        <text>ATP + protein L-histidine = ADP + protein N-phospho-L-histidine.</text>
        <dbReference type="EC" id="2.7.13.3"/>
    </reaction>
</comment>
<dbReference type="Proteomes" id="UP000256405">
    <property type="component" value="Unassembled WGS sequence"/>
</dbReference>
<dbReference type="PANTHER" id="PTHR43102">
    <property type="entry name" value="SLR1143 PROTEIN"/>
    <property type="match status" value="1"/>
</dbReference>
<dbReference type="SMART" id="SM00387">
    <property type="entry name" value="HATPase_c"/>
    <property type="match status" value="1"/>
</dbReference>
<dbReference type="SUPFAM" id="SSF47384">
    <property type="entry name" value="Homodimeric domain of signal transducing histidine kinase"/>
    <property type="match status" value="1"/>
</dbReference>
<dbReference type="RefSeq" id="WP_086540942.1">
    <property type="nucleotide sequence ID" value="NZ_MSSW01000015.1"/>
</dbReference>
<dbReference type="PROSITE" id="PS50109">
    <property type="entry name" value="HIS_KIN"/>
    <property type="match status" value="1"/>
</dbReference>
<evidence type="ECO:0000313" key="5">
    <source>
        <dbReference type="EMBL" id="REG88735.1"/>
    </source>
</evidence>
<accession>A0A3E0DW67</accession>
<dbReference type="Gene3D" id="3.30.450.40">
    <property type="match status" value="1"/>
</dbReference>
<dbReference type="Pfam" id="PF02518">
    <property type="entry name" value="HATPase_c"/>
    <property type="match status" value="1"/>
</dbReference>
<dbReference type="InterPro" id="IPR005467">
    <property type="entry name" value="His_kinase_dom"/>
</dbReference>
<dbReference type="GO" id="GO:0000155">
    <property type="term" value="F:phosphorelay sensor kinase activity"/>
    <property type="evidence" value="ECO:0007669"/>
    <property type="project" value="InterPro"/>
</dbReference>
<feature type="domain" description="Histidine kinase" evidence="4">
    <location>
        <begin position="183"/>
        <end position="406"/>
    </location>
</feature>
<dbReference type="AlphaFoldDB" id="A0A3E0DW67"/>
<dbReference type="OrthoDB" id="9811889at2"/>
<sequence length="406" mass="45429">MNQISSLNENELDRLLALSNLGIDYYEPKQGLDFLTELAAKVSGTEISLVNLIDTFTQWSVSSYGVEIRQTPREESVCQYTIHASPDEGLEVEDLRTDERFKDMIYVKGSPNLRYYMGLPLTSAEGYNFGTLCVMDSNLIHLSDDAKEILKLIAKQIVDRLQVNSLVAHLKNKLNESELSQKKLAHDIRGPIGGIIGLSDLILDEDDLTDRNEILEYAEMIKHSSLSLLDLSKEILSKESDGKSNRIRDLKEGETNLVKLKETIVRLLAPQTTVKQIRFDVSLVDENKFESFSKLYVLQILGNLLSNSIKFTNPGGYISVLMNLKRRELDLILELIVEDNGTGMTASKINEILKEGTSTHKGTDGEVGFGLGLNLVRLLVNQQEGTIEIDSEVGSGTKFRIEMKVN</sequence>
<dbReference type="InterPro" id="IPR036890">
    <property type="entry name" value="HATPase_C_sf"/>
</dbReference>